<name>A0A024FY94_9STRA</name>
<dbReference type="Proteomes" id="UP000053237">
    <property type="component" value="Unassembled WGS sequence"/>
</dbReference>
<evidence type="ECO:0000313" key="2">
    <source>
        <dbReference type="Proteomes" id="UP000053237"/>
    </source>
</evidence>
<protein>
    <submittedName>
        <fullName evidence="1">Uncharacterized protein</fullName>
    </submittedName>
</protein>
<evidence type="ECO:0000313" key="1">
    <source>
        <dbReference type="EMBL" id="CCI11639.1"/>
    </source>
</evidence>
<comment type="caution">
    <text evidence="1">The sequence shown here is derived from an EMBL/GenBank/DDBJ whole genome shotgun (WGS) entry which is preliminary data.</text>
</comment>
<dbReference type="EMBL" id="CAIX01001424">
    <property type="protein sequence ID" value="CCI11639.1"/>
    <property type="molecule type" value="Genomic_DNA"/>
</dbReference>
<reference evidence="1 2" key="1">
    <citation type="submission" date="2012-05" db="EMBL/GenBank/DDBJ databases">
        <title>Recombination and specialization in a pathogen metapopulation.</title>
        <authorList>
            <person name="Gardiner A."/>
            <person name="Kemen E."/>
            <person name="Schultz-Larsen T."/>
            <person name="MacLean D."/>
            <person name="Van Oosterhout C."/>
            <person name="Jones J.D.G."/>
        </authorList>
    </citation>
    <scope>NUCLEOTIDE SEQUENCE [LARGE SCALE GENOMIC DNA]</scope>
    <source>
        <strain evidence="1 2">Ac Nc2</strain>
    </source>
</reference>
<keyword evidence="2" id="KW-1185">Reference proteome</keyword>
<proteinExistence type="predicted"/>
<sequence length="111" mass="12587">MRIQTLFIEDFRFNDQELLRFLRSSEWRKQSFQLMLAITSLVCMSYYAFQKATRASSGWFDLVLNDIVGCGHGNCVVEVFCDLPIASTTVKIAFSFEIIAALCATGSKKLL</sequence>
<dbReference type="AlphaFoldDB" id="A0A024FY94"/>
<accession>A0A024FY94</accession>
<gene>
    <name evidence="1" type="ORF">BN9_132420</name>
</gene>
<organism evidence="1 2">
    <name type="scientific">Albugo candida</name>
    <dbReference type="NCBI Taxonomy" id="65357"/>
    <lineage>
        <taxon>Eukaryota</taxon>
        <taxon>Sar</taxon>
        <taxon>Stramenopiles</taxon>
        <taxon>Oomycota</taxon>
        <taxon>Peronosporomycetes</taxon>
        <taxon>Albuginales</taxon>
        <taxon>Albuginaceae</taxon>
        <taxon>Albugo</taxon>
    </lineage>
</organism>
<dbReference type="InParanoid" id="A0A024FY94"/>